<evidence type="ECO:0000256" key="10">
    <source>
        <dbReference type="ARBA" id="ARBA00023277"/>
    </source>
</evidence>
<dbReference type="Pfam" id="PF00187">
    <property type="entry name" value="Chitin_bind_1"/>
    <property type="match status" value="1"/>
</dbReference>
<feature type="disulfide bond" evidence="13">
    <location>
        <begin position="51"/>
        <end position="55"/>
    </location>
</feature>
<evidence type="ECO:0000256" key="15">
    <source>
        <dbReference type="SAM" id="SignalP"/>
    </source>
</evidence>
<feature type="domain" description="GH18" evidence="17">
    <location>
        <begin position="113"/>
        <end position="470"/>
    </location>
</feature>
<evidence type="ECO:0000256" key="9">
    <source>
        <dbReference type="ARBA" id="ARBA00023026"/>
    </source>
</evidence>
<dbReference type="SUPFAM" id="SSF51445">
    <property type="entry name" value="(Trans)glycosidases"/>
    <property type="match status" value="1"/>
</dbReference>
<dbReference type="InterPro" id="IPR001579">
    <property type="entry name" value="Glyco_hydro_18_chit_AS"/>
</dbReference>
<dbReference type="InterPro" id="IPR011583">
    <property type="entry name" value="Chitinase_II/V-like_cat"/>
</dbReference>
<reference evidence="18 19" key="1">
    <citation type="submission" date="2014-02" db="EMBL/GenBank/DDBJ databases">
        <title>The genome sequence of the entomopathogenic fungus Metarhizium robertsii ARSEF 2575.</title>
        <authorList>
            <person name="Giuliano Garisto Donzelli B."/>
            <person name="Roe B.A."/>
            <person name="Macmil S.L."/>
            <person name="Krasnoff S.B."/>
            <person name="Gibson D.M."/>
        </authorList>
    </citation>
    <scope>NUCLEOTIDE SEQUENCE [LARGE SCALE GENOMIC DNA]</scope>
    <source>
        <strain evidence="18 19">ARSEF 2575</strain>
    </source>
</reference>
<dbReference type="InterPro" id="IPR001223">
    <property type="entry name" value="Glyco_hydro18_cat"/>
</dbReference>
<dbReference type="Gene3D" id="3.20.20.80">
    <property type="entry name" value="Glycosidases"/>
    <property type="match status" value="1"/>
</dbReference>
<keyword evidence="10" id="KW-0119">Carbohydrate metabolism</keyword>
<evidence type="ECO:0000259" key="17">
    <source>
        <dbReference type="PROSITE" id="PS51910"/>
    </source>
</evidence>
<comment type="catalytic activity">
    <reaction evidence="1">
        <text>Random endo-hydrolysis of N-acetyl-beta-D-glucosaminide (1-&gt;4)-beta-linkages in chitin and chitodextrins.</text>
        <dbReference type="EC" id="3.2.1.14"/>
    </reaction>
</comment>
<feature type="chain" id="PRO_5001473948" description="chitinase" evidence="15">
    <location>
        <begin position="21"/>
        <end position="1142"/>
    </location>
</feature>
<dbReference type="InterPro" id="IPR029070">
    <property type="entry name" value="Chitinase_insertion_sf"/>
</dbReference>
<dbReference type="Proteomes" id="UP000030151">
    <property type="component" value="Unassembled WGS sequence"/>
</dbReference>
<dbReference type="SUPFAM" id="SSF54556">
    <property type="entry name" value="Chitinase insertion domain"/>
    <property type="match status" value="1"/>
</dbReference>
<dbReference type="EMBL" id="JELW01000070">
    <property type="protein sequence ID" value="EXU95642.1"/>
    <property type="molecule type" value="Genomic_DNA"/>
</dbReference>
<dbReference type="SUPFAM" id="SSF57016">
    <property type="entry name" value="Plant lectins/antimicrobial peptides"/>
    <property type="match status" value="2"/>
</dbReference>
<dbReference type="PANTHER" id="PTHR11177:SF333">
    <property type="entry name" value="CHITINASE"/>
    <property type="match status" value="1"/>
</dbReference>
<keyword evidence="8" id="KW-0146">Chitin degradation</keyword>
<proteinExistence type="inferred from homology"/>
<dbReference type="InterPro" id="IPR001002">
    <property type="entry name" value="Chitin-bd_1"/>
</dbReference>
<keyword evidence="6 13" id="KW-0147">Chitin-binding</keyword>
<dbReference type="PROSITE" id="PS00026">
    <property type="entry name" value="CHIT_BIND_I_1"/>
    <property type="match status" value="1"/>
</dbReference>
<dbReference type="PANTHER" id="PTHR11177">
    <property type="entry name" value="CHITINASE"/>
    <property type="match status" value="1"/>
</dbReference>
<keyword evidence="12" id="KW-0624">Polysaccharide degradation</keyword>
<dbReference type="OrthoDB" id="73875at2759"/>
<evidence type="ECO:0000256" key="7">
    <source>
        <dbReference type="ARBA" id="ARBA00022801"/>
    </source>
</evidence>
<evidence type="ECO:0000256" key="11">
    <source>
        <dbReference type="ARBA" id="ARBA00023295"/>
    </source>
</evidence>
<dbReference type="SMART" id="SM00636">
    <property type="entry name" value="Glyco_18"/>
    <property type="match status" value="1"/>
</dbReference>
<comment type="subcellular location">
    <subcellularLocation>
        <location evidence="2">Secreted</location>
    </subcellularLocation>
</comment>
<dbReference type="InterPro" id="IPR017853">
    <property type="entry name" value="GH"/>
</dbReference>
<keyword evidence="5" id="KW-0964">Secreted</keyword>
<dbReference type="GO" id="GO:0008061">
    <property type="term" value="F:chitin binding"/>
    <property type="evidence" value="ECO:0007669"/>
    <property type="project" value="UniProtKB-UniRule"/>
</dbReference>
<dbReference type="GO" id="GO:0006032">
    <property type="term" value="P:chitin catabolic process"/>
    <property type="evidence" value="ECO:0007669"/>
    <property type="project" value="UniProtKB-KW"/>
</dbReference>
<evidence type="ECO:0000259" key="16">
    <source>
        <dbReference type="PROSITE" id="PS50941"/>
    </source>
</evidence>
<evidence type="ECO:0000313" key="19">
    <source>
        <dbReference type="Proteomes" id="UP000030151"/>
    </source>
</evidence>
<sequence>MRRILEALILLSCWIQFSNQQQCSSTKHCAIGCCSSAGYCGFGPDYCGAGCQSTCERQADCNPGWDGSQWSKQDKCPLNVCCSRHGFCGFTEEFCDGKEVQRPSCSPKDKPVSRVIGYFESWATSERSCFTMSPEEIPYGLYTHIIFSFATIHPQTFEVSPGNSQTEYIMSRIGAIKLVQPDVKVWVAIGGWAFNDPGPTATTFSDLAASEAHMERFFTSLIKMMNTYGFDGIDIDWEYPVAPDRNGRDEDYKNIVSFMRELRHRMDQHKKGVSMAIPASYWYLQHFDIAALEAAVDWFNLMSYDMHGAWDIDNRWTGPWANAHTNITEIQLALDLLWRNNINPNKVTMGMSFYSRSFTLTKPSCNKPGCRVSSAGNPGRCSGTTGVLLHAEIRDIIKKEGLKPVLHRDAAVKTVSWGNQWASFDDLVTWRLKANRFRSQCISGFMVWAMSQDDQSYTNAQALNSALERPTMDLPDFNQKDVPADAVVESPPKLCRWTSCFEGCPSGFKEIQRDGHKEIMMDTTQCPGGTGHGFIRFCCPADQELPVCTWRGHKNSGNCSPGCKTGEVEVGTVGSGCKNNHQSACCSEGKGTAAYGKCSWTGCSKNPQEACRGFYPYFVVASSVASGGAKSCGKSQKRSYCCAEPPPAEFSDKCDWHKKAGFLTDKQYAYVCEGACPSGQIRLSVESGLTVDGDGCYGNVAFCCPEPAPPTTKPSRRDDFGSTQAKEFELLMQKYMENPTCPAAILQPNLHDMFNGGMPAKRSIEMEAREYDILRGRAINCAMDNWIRLLSYATLMFTMNKKALDPFRKVWDSEFAASYDTALEYSALEGFFRDYPIFDTRGVIEYILYNPLVAGAGVRRARNAREVFCERSSSRRSLERRDDQGPLWARRVWAWGGGTNDVPGLETILEGIRVGHLTLHYARWQYQEGQATASAPGPILELAYWIGPQPGVHTEDAELDQYRDTTARNAPDDRWVVFHLHVDPTREWLRRINGHTYLGVDYLSVYHGQEVRGARGRYAWRVQNIDSGYLNARDGFSCDSVGDGLWYVGSPRAVEGQEPWYQLVQEWSEVIYNQGYVRSPGIRLILEGGNPPSGEIDPQDPGVLALPNTQTNAASGADPYTINWLITQGDRYDFFPPAPPSS</sequence>
<comment type="caution">
    <text evidence="13">Lacks conserved residue(s) required for the propagation of feature annotation.</text>
</comment>
<evidence type="ECO:0000256" key="8">
    <source>
        <dbReference type="ARBA" id="ARBA00023024"/>
    </source>
</evidence>
<dbReference type="PROSITE" id="PS50941">
    <property type="entry name" value="CHIT_BIND_I_2"/>
    <property type="match status" value="1"/>
</dbReference>
<name>A0A014N776_9HYPO</name>
<comment type="similarity">
    <text evidence="3">Belongs to the glycosyl hydrolase 18 family. Chitinase class V subfamily.</text>
</comment>
<evidence type="ECO:0000256" key="3">
    <source>
        <dbReference type="ARBA" id="ARBA00008682"/>
    </source>
</evidence>
<keyword evidence="7 14" id="KW-0378">Hydrolase</keyword>
<evidence type="ECO:0000256" key="14">
    <source>
        <dbReference type="RuleBase" id="RU000489"/>
    </source>
</evidence>
<feature type="disulfide bond" evidence="13">
    <location>
        <begin position="33"/>
        <end position="47"/>
    </location>
</feature>
<dbReference type="InterPro" id="IPR018371">
    <property type="entry name" value="Chitin-binding_1_CS"/>
</dbReference>
<dbReference type="PROSITE" id="PS01095">
    <property type="entry name" value="GH18_1"/>
    <property type="match status" value="1"/>
</dbReference>
<dbReference type="CDD" id="cd00035">
    <property type="entry name" value="ChtBD1"/>
    <property type="match status" value="1"/>
</dbReference>
<dbReference type="GO" id="GO:0005576">
    <property type="term" value="C:extracellular region"/>
    <property type="evidence" value="ECO:0007669"/>
    <property type="project" value="UniProtKB-SubCell"/>
</dbReference>
<dbReference type="HOGENOM" id="CLU_001837_1_0_1"/>
<keyword evidence="15" id="KW-0732">Signal</keyword>
<evidence type="ECO:0000256" key="13">
    <source>
        <dbReference type="PROSITE-ProRule" id="PRU00261"/>
    </source>
</evidence>
<dbReference type="PROSITE" id="PS51910">
    <property type="entry name" value="GH18_2"/>
    <property type="match status" value="1"/>
</dbReference>
<dbReference type="Gene3D" id="3.10.50.10">
    <property type="match status" value="1"/>
</dbReference>
<organism evidence="18 19">
    <name type="scientific">Metarhizium robertsii</name>
    <dbReference type="NCBI Taxonomy" id="568076"/>
    <lineage>
        <taxon>Eukaryota</taxon>
        <taxon>Fungi</taxon>
        <taxon>Dikarya</taxon>
        <taxon>Ascomycota</taxon>
        <taxon>Pezizomycotina</taxon>
        <taxon>Sordariomycetes</taxon>
        <taxon>Hypocreomycetidae</taxon>
        <taxon>Hypocreales</taxon>
        <taxon>Clavicipitaceae</taxon>
        <taxon>Metarhizium</taxon>
    </lineage>
</organism>
<dbReference type="InterPro" id="IPR050314">
    <property type="entry name" value="Glycosyl_Hydrlase_18"/>
</dbReference>
<dbReference type="Gene3D" id="3.30.60.10">
    <property type="entry name" value="Endochitinase-like"/>
    <property type="match status" value="1"/>
</dbReference>
<feature type="domain" description="Chitin-binding type-1" evidence="16">
    <location>
        <begin position="10"/>
        <end position="57"/>
    </location>
</feature>
<dbReference type="eggNOG" id="KOG2806">
    <property type="taxonomic scope" value="Eukaryota"/>
</dbReference>
<evidence type="ECO:0000256" key="2">
    <source>
        <dbReference type="ARBA" id="ARBA00004613"/>
    </source>
</evidence>
<evidence type="ECO:0000256" key="5">
    <source>
        <dbReference type="ARBA" id="ARBA00022525"/>
    </source>
</evidence>
<evidence type="ECO:0000256" key="1">
    <source>
        <dbReference type="ARBA" id="ARBA00000822"/>
    </source>
</evidence>
<dbReference type="Pfam" id="PF00704">
    <property type="entry name" value="Glyco_hydro_18"/>
    <property type="match status" value="1"/>
</dbReference>
<gene>
    <name evidence="18" type="ORF">X797_011260</name>
</gene>
<keyword evidence="13" id="KW-1015">Disulfide bond</keyword>
<dbReference type="AlphaFoldDB" id="A0A014N776"/>
<dbReference type="GO" id="GO:0008843">
    <property type="term" value="F:endochitinase activity"/>
    <property type="evidence" value="ECO:0007669"/>
    <property type="project" value="UniProtKB-EC"/>
</dbReference>
<evidence type="ECO:0000256" key="4">
    <source>
        <dbReference type="ARBA" id="ARBA00012729"/>
    </source>
</evidence>
<keyword evidence="11 14" id="KW-0326">Glycosidase</keyword>
<evidence type="ECO:0000256" key="6">
    <source>
        <dbReference type="ARBA" id="ARBA00022669"/>
    </source>
</evidence>
<dbReference type="EC" id="3.2.1.14" evidence="4"/>
<dbReference type="InterPro" id="IPR036861">
    <property type="entry name" value="Endochitinase-like_sf"/>
</dbReference>
<protein>
    <recommendedName>
        <fullName evidence="4">chitinase</fullName>
        <ecNumber evidence="4">3.2.1.14</ecNumber>
    </recommendedName>
</protein>
<dbReference type="GO" id="GO:0000272">
    <property type="term" value="P:polysaccharide catabolic process"/>
    <property type="evidence" value="ECO:0007669"/>
    <property type="project" value="UniProtKB-KW"/>
</dbReference>
<comment type="caution">
    <text evidence="18">The sequence shown here is derived from an EMBL/GenBank/DDBJ whole genome shotgun (WGS) entry which is preliminary data.</text>
</comment>
<keyword evidence="9" id="KW-0843">Virulence</keyword>
<accession>A0A014N776</accession>
<evidence type="ECO:0000313" key="18">
    <source>
        <dbReference type="EMBL" id="EXU95642.1"/>
    </source>
</evidence>
<evidence type="ECO:0000256" key="12">
    <source>
        <dbReference type="ARBA" id="ARBA00023326"/>
    </source>
</evidence>
<feature type="signal peptide" evidence="15">
    <location>
        <begin position="1"/>
        <end position="20"/>
    </location>
</feature>
<dbReference type="SMART" id="SM00270">
    <property type="entry name" value="ChtBD1"/>
    <property type="match status" value="2"/>
</dbReference>